<evidence type="ECO:0000256" key="3">
    <source>
        <dbReference type="ARBA" id="ARBA00023098"/>
    </source>
</evidence>
<evidence type="ECO:0000313" key="7">
    <source>
        <dbReference type="Proteomes" id="UP000034883"/>
    </source>
</evidence>
<sequence length="257" mass="27826">MTRARPTLREWLHEGPFALAMSSGFFGFFAHTGVLSVLEDEGLVPSRASGSSAGALVAGAWASGVDATTLGRELEALRREHFWDPGLGAGLLRGALFRAKLESMLPARRFERARVPITISTHDVAWNRTRVIDAGDLAAAIHASCAVPLMFHPVRVDGRWLVDGGVSDRPGLRGVPERERVLFHHLASRSPWRRKNDPALEVPQRAGLVALVIEDLPRVGPYRLGEGLRAMKAARDATRVALDRVIEGSIVSAPAAS</sequence>
<name>A0A0F6SGK1_9BACT</name>
<dbReference type="InterPro" id="IPR002641">
    <property type="entry name" value="PNPLA_dom"/>
</dbReference>
<gene>
    <name evidence="6" type="ORF">DB32_005983</name>
</gene>
<reference evidence="6 7" key="1">
    <citation type="submission" date="2015-03" db="EMBL/GenBank/DDBJ databases">
        <title>Genome assembly of Sandaracinus amylolyticus DSM 53668.</title>
        <authorList>
            <person name="Sharma G."/>
            <person name="Subramanian S."/>
        </authorList>
    </citation>
    <scope>NUCLEOTIDE SEQUENCE [LARGE SCALE GENOMIC DNA]</scope>
    <source>
        <strain evidence="6 7">DSM 53668</strain>
    </source>
</reference>
<dbReference type="AlphaFoldDB" id="A0A0F6SGK1"/>
<accession>A0A0F6SGK1</accession>
<keyword evidence="7" id="KW-1185">Reference proteome</keyword>
<feature type="short sequence motif" description="DGA/G" evidence="4">
    <location>
        <begin position="163"/>
        <end position="165"/>
    </location>
</feature>
<dbReference type="PANTHER" id="PTHR14226">
    <property type="entry name" value="NEUROPATHY TARGET ESTERASE/SWISS CHEESE D.MELANOGASTER"/>
    <property type="match status" value="1"/>
</dbReference>
<dbReference type="InterPro" id="IPR050301">
    <property type="entry name" value="NTE"/>
</dbReference>
<dbReference type="GO" id="GO:0016787">
    <property type="term" value="F:hydrolase activity"/>
    <property type="evidence" value="ECO:0007669"/>
    <property type="project" value="UniProtKB-UniRule"/>
</dbReference>
<feature type="active site" description="Proton acceptor" evidence="4">
    <location>
        <position position="163"/>
    </location>
</feature>
<evidence type="ECO:0000256" key="2">
    <source>
        <dbReference type="ARBA" id="ARBA00022963"/>
    </source>
</evidence>
<dbReference type="SUPFAM" id="SSF52151">
    <property type="entry name" value="FabD/lysophospholipase-like"/>
    <property type="match status" value="1"/>
</dbReference>
<dbReference type="Gene3D" id="3.40.1090.10">
    <property type="entry name" value="Cytosolic phospholipase A2 catalytic domain"/>
    <property type="match status" value="2"/>
</dbReference>
<evidence type="ECO:0000313" key="6">
    <source>
        <dbReference type="EMBL" id="AKF08834.1"/>
    </source>
</evidence>
<evidence type="ECO:0000259" key="5">
    <source>
        <dbReference type="PROSITE" id="PS51635"/>
    </source>
</evidence>
<dbReference type="KEGG" id="samy:DB32_005983"/>
<proteinExistence type="predicted"/>
<keyword evidence="1 4" id="KW-0378">Hydrolase</keyword>
<dbReference type="PROSITE" id="PS51635">
    <property type="entry name" value="PNPLA"/>
    <property type="match status" value="1"/>
</dbReference>
<dbReference type="PANTHER" id="PTHR14226:SF29">
    <property type="entry name" value="NEUROPATHY TARGET ESTERASE SWS"/>
    <property type="match status" value="1"/>
</dbReference>
<dbReference type="Pfam" id="PF01734">
    <property type="entry name" value="Patatin"/>
    <property type="match status" value="1"/>
</dbReference>
<dbReference type="Proteomes" id="UP000034883">
    <property type="component" value="Chromosome"/>
</dbReference>
<dbReference type="STRING" id="927083.DB32_005983"/>
<feature type="domain" description="PNPLA" evidence="5">
    <location>
        <begin position="19"/>
        <end position="176"/>
    </location>
</feature>
<evidence type="ECO:0000256" key="1">
    <source>
        <dbReference type="ARBA" id="ARBA00022801"/>
    </source>
</evidence>
<feature type="active site" description="Nucleophile" evidence="4">
    <location>
        <position position="52"/>
    </location>
</feature>
<evidence type="ECO:0000256" key="4">
    <source>
        <dbReference type="PROSITE-ProRule" id="PRU01161"/>
    </source>
</evidence>
<dbReference type="OrthoDB" id="5290098at2"/>
<dbReference type="EMBL" id="CP011125">
    <property type="protein sequence ID" value="AKF08834.1"/>
    <property type="molecule type" value="Genomic_DNA"/>
</dbReference>
<feature type="short sequence motif" description="GXSXG" evidence="4">
    <location>
        <begin position="50"/>
        <end position="54"/>
    </location>
</feature>
<protein>
    <recommendedName>
        <fullName evidence="5">PNPLA domain-containing protein</fullName>
    </recommendedName>
</protein>
<comment type="caution">
    <text evidence="4">Lacks conserved residue(s) required for the propagation of feature annotation.</text>
</comment>
<organism evidence="6 7">
    <name type="scientific">Sandaracinus amylolyticus</name>
    <dbReference type="NCBI Taxonomy" id="927083"/>
    <lineage>
        <taxon>Bacteria</taxon>
        <taxon>Pseudomonadati</taxon>
        <taxon>Myxococcota</taxon>
        <taxon>Polyangia</taxon>
        <taxon>Polyangiales</taxon>
        <taxon>Sandaracinaceae</taxon>
        <taxon>Sandaracinus</taxon>
    </lineage>
</organism>
<dbReference type="RefSeq" id="WP_053235936.1">
    <property type="nucleotide sequence ID" value="NZ_CP011125.1"/>
</dbReference>
<keyword evidence="3 4" id="KW-0443">Lipid metabolism</keyword>
<keyword evidence="2 4" id="KW-0442">Lipid degradation</keyword>
<dbReference type="GO" id="GO:0016042">
    <property type="term" value="P:lipid catabolic process"/>
    <property type="evidence" value="ECO:0007669"/>
    <property type="project" value="UniProtKB-UniRule"/>
</dbReference>
<dbReference type="InterPro" id="IPR016035">
    <property type="entry name" value="Acyl_Trfase/lysoPLipase"/>
</dbReference>